<dbReference type="AlphaFoldDB" id="A0A1V3J563"/>
<dbReference type="GO" id="GO:0016773">
    <property type="term" value="F:phosphotransferase activity, alcohol group as acceptor"/>
    <property type="evidence" value="ECO:0007669"/>
    <property type="project" value="UniProtKB-UniRule"/>
</dbReference>
<dbReference type="GO" id="GO:0016301">
    <property type="term" value="F:kinase activity"/>
    <property type="evidence" value="ECO:0007669"/>
    <property type="project" value="UniProtKB-KW"/>
</dbReference>
<dbReference type="Proteomes" id="UP000189161">
    <property type="component" value="Unassembled WGS sequence"/>
</dbReference>
<dbReference type="NCBIfam" id="NF007148">
    <property type="entry name" value="PRK09585.3-2"/>
    <property type="match status" value="1"/>
</dbReference>
<comment type="similarity">
    <text evidence="1">Belongs to the anhydro-N-acetylmuramic acid kinase family.</text>
</comment>
<dbReference type="PANTHER" id="PTHR30605">
    <property type="entry name" value="ANHYDRO-N-ACETYLMURAMIC ACID KINASE"/>
    <property type="match status" value="1"/>
</dbReference>
<dbReference type="UniPathway" id="UPA00544"/>
<accession>A0A1V3IVD0</accession>
<evidence type="ECO:0000256" key="1">
    <source>
        <dbReference type="HAMAP-Rule" id="MF_01270"/>
    </source>
</evidence>
<dbReference type="Gene3D" id="3.30.420.40">
    <property type="match status" value="2"/>
</dbReference>
<dbReference type="Proteomes" id="UP000188728">
    <property type="component" value="Unassembled WGS sequence"/>
</dbReference>
<evidence type="ECO:0000313" key="5">
    <source>
        <dbReference type="Proteomes" id="UP000189161"/>
    </source>
</evidence>
<accession>A0A1V3J563</accession>
<protein>
    <recommendedName>
        <fullName evidence="1">Anhydro-N-acetylmuramic acid kinase</fullName>
        <ecNumber evidence="1">2.7.1.170</ecNumber>
    </recommendedName>
    <alternativeName>
        <fullName evidence="1">AnhMurNAc kinase</fullName>
    </alternativeName>
</protein>
<comment type="catalytic activity">
    <reaction evidence="1">
        <text>1,6-anhydro-N-acetyl-beta-muramate + ATP + H2O = N-acetyl-D-muramate 6-phosphate + ADP + H(+)</text>
        <dbReference type="Rhea" id="RHEA:24952"/>
        <dbReference type="ChEBI" id="CHEBI:15377"/>
        <dbReference type="ChEBI" id="CHEBI:15378"/>
        <dbReference type="ChEBI" id="CHEBI:30616"/>
        <dbReference type="ChEBI" id="CHEBI:58690"/>
        <dbReference type="ChEBI" id="CHEBI:58722"/>
        <dbReference type="ChEBI" id="CHEBI:456216"/>
        <dbReference type="EC" id="2.7.1.170"/>
    </reaction>
</comment>
<dbReference type="NCBIfam" id="NF007139">
    <property type="entry name" value="PRK09585.1-3"/>
    <property type="match status" value="1"/>
</dbReference>
<keyword evidence="5" id="KW-1185">Reference proteome</keyword>
<dbReference type="PANTHER" id="PTHR30605:SF0">
    <property type="entry name" value="ANHYDRO-N-ACETYLMURAMIC ACID KINASE"/>
    <property type="match status" value="1"/>
</dbReference>
<dbReference type="Pfam" id="PF03702">
    <property type="entry name" value="AnmK"/>
    <property type="match status" value="1"/>
</dbReference>
<comment type="pathway">
    <text evidence="1">Amino-sugar metabolism; 1,6-anhydro-N-acetylmuramate degradation.</text>
</comment>
<dbReference type="GO" id="GO:0097175">
    <property type="term" value="P:1,6-anhydro-N-acetyl-beta-muramic acid catabolic process"/>
    <property type="evidence" value="ECO:0007669"/>
    <property type="project" value="UniProtKB-UniRule"/>
</dbReference>
<keyword evidence="1" id="KW-0547">Nucleotide-binding</keyword>
<comment type="caution">
    <text evidence="3">The sequence shown here is derived from an EMBL/GenBank/DDBJ whole genome shotgun (WGS) entry which is preliminary data.</text>
</comment>
<keyword evidence="1 3" id="KW-0418">Kinase</keyword>
<feature type="binding site" evidence="1">
    <location>
        <begin position="12"/>
        <end position="19"/>
    </location>
    <ligand>
        <name>ATP</name>
        <dbReference type="ChEBI" id="CHEBI:30616"/>
    </ligand>
</feature>
<gene>
    <name evidence="1" type="primary">anmK</name>
    <name evidence="2" type="ORF">BKK51_04965</name>
    <name evidence="3" type="ORF">BKK52_01945</name>
</gene>
<sequence length="374" mass="40964">MKTQYYIGMMSGTSLDGIDIALVDFSFAQPKLLATDFTPMPQHLRKNITALVQSGETTLQQLGELDHQLGRLYADCVNVFLQKHQLSPQNIQAIGCHGQTVWHSPKGAFPFTLQIGDMNLLAALTGITTIGDFRRKDMAFGGQGAPLVPAFHQALFFDPRCATVVLNIGGISNISLLIPNQPVVGFDTGPGNTLLDQWIEKHKNVAYDKNGDWAAGGEVNEALLNALLDEPFFRQPPPKSTGRELFNLAWLEQKIQKLCQNSTALLPQDVQATLVELTVCSVAESLKLIRTPLPKRLLVCGGGAKNTLMMQRLADRLPQWSIHTTNEFAMDSDYVEAAAFAWLAYRRMHNQPGNLPEVTGAKSAVGLGAVFPMP</sequence>
<dbReference type="OrthoDB" id="9763949at2"/>
<dbReference type="GO" id="GO:0006040">
    <property type="term" value="P:amino sugar metabolic process"/>
    <property type="evidence" value="ECO:0007669"/>
    <property type="project" value="InterPro"/>
</dbReference>
<keyword evidence="1" id="KW-0067">ATP-binding</keyword>
<dbReference type="InterPro" id="IPR043129">
    <property type="entry name" value="ATPase_NBD"/>
</dbReference>
<dbReference type="EMBL" id="MLHL01000009">
    <property type="protein sequence ID" value="OOF50187.1"/>
    <property type="molecule type" value="Genomic_DNA"/>
</dbReference>
<proteinExistence type="inferred from homology"/>
<reference evidence="4 5" key="1">
    <citation type="submission" date="2016-10" db="EMBL/GenBank/DDBJ databases">
        <title>Rodentibacter gen. nov. and new species.</title>
        <authorList>
            <person name="Christensen H."/>
        </authorList>
    </citation>
    <scope>NUCLEOTIDE SEQUENCE [LARGE SCALE GENOMIC DNA]</scope>
    <source>
        <strain evidence="2 4">H1983213011</strain>
        <strain evidence="3 5">H1987082031</strain>
    </source>
</reference>
<dbReference type="InterPro" id="IPR005338">
    <property type="entry name" value="Anhydro_N_Ac-Mur_kinase"/>
</dbReference>
<keyword evidence="1" id="KW-0119">Carbohydrate metabolism</keyword>
<comment type="function">
    <text evidence="1">Catalyzes the specific phosphorylation of 1,6-anhydro-N-acetylmuramic acid (anhMurNAc) with the simultaneous cleavage of the 1,6-anhydro ring, generating MurNAc-6-P. Is required for the utilization of anhMurNAc either imported from the medium or derived from its own cell wall murein, and thus plays a role in cell wall recycling.</text>
</comment>
<dbReference type="GO" id="GO:0009254">
    <property type="term" value="P:peptidoglycan turnover"/>
    <property type="evidence" value="ECO:0007669"/>
    <property type="project" value="UniProtKB-UniRule"/>
</dbReference>
<organism evidence="3 5">
    <name type="scientific">Rodentibacter trehalosifermentans</name>
    <dbReference type="NCBI Taxonomy" id="1908263"/>
    <lineage>
        <taxon>Bacteria</taxon>
        <taxon>Pseudomonadati</taxon>
        <taxon>Pseudomonadota</taxon>
        <taxon>Gammaproteobacteria</taxon>
        <taxon>Pasteurellales</taxon>
        <taxon>Pasteurellaceae</taxon>
        <taxon>Rodentibacter</taxon>
    </lineage>
</organism>
<dbReference type="GO" id="GO:0005524">
    <property type="term" value="F:ATP binding"/>
    <property type="evidence" value="ECO:0007669"/>
    <property type="project" value="UniProtKB-UniRule"/>
</dbReference>
<dbReference type="EC" id="2.7.1.170" evidence="1"/>
<dbReference type="RefSeq" id="WP_077420155.1">
    <property type="nucleotide sequence ID" value="NZ_MLHK01000024.1"/>
</dbReference>
<evidence type="ECO:0000313" key="4">
    <source>
        <dbReference type="Proteomes" id="UP000188728"/>
    </source>
</evidence>
<evidence type="ECO:0000313" key="2">
    <source>
        <dbReference type="EMBL" id="OOF45897.1"/>
    </source>
</evidence>
<evidence type="ECO:0000313" key="3">
    <source>
        <dbReference type="EMBL" id="OOF50187.1"/>
    </source>
</evidence>
<dbReference type="HAMAP" id="MF_01270">
    <property type="entry name" value="AnhMurNAc_kinase"/>
    <property type="match status" value="1"/>
</dbReference>
<keyword evidence="1" id="KW-0808">Transferase</keyword>
<name>A0A1V3J563_9PAST</name>
<dbReference type="EMBL" id="MLHK01000024">
    <property type="protein sequence ID" value="OOF45897.1"/>
    <property type="molecule type" value="Genomic_DNA"/>
</dbReference>
<dbReference type="CDD" id="cd24050">
    <property type="entry name" value="ASKHA_NBD_ANMK"/>
    <property type="match status" value="1"/>
</dbReference>
<dbReference type="UniPathway" id="UPA00343"/>
<dbReference type="SUPFAM" id="SSF53067">
    <property type="entry name" value="Actin-like ATPase domain"/>
    <property type="match status" value="1"/>
</dbReference>
<comment type="pathway">
    <text evidence="1">Cell wall biogenesis; peptidoglycan recycling.</text>
</comment>